<evidence type="ECO:0000256" key="3">
    <source>
        <dbReference type="ARBA" id="ARBA00022692"/>
    </source>
</evidence>
<organism evidence="7 8">
    <name type="scientific">Actinocatenispora rupis</name>
    <dbReference type="NCBI Taxonomy" id="519421"/>
    <lineage>
        <taxon>Bacteria</taxon>
        <taxon>Bacillati</taxon>
        <taxon>Actinomycetota</taxon>
        <taxon>Actinomycetes</taxon>
        <taxon>Micromonosporales</taxon>
        <taxon>Micromonosporaceae</taxon>
        <taxon>Actinocatenispora</taxon>
    </lineage>
</organism>
<name>A0A8J3ND20_9ACTN</name>
<dbReference type="PANTHER" id="PTHR42770:SF16">
    <property type="entry name" value="AMINO ACID PERMEASE"/>
    <property type="match status" value="1"/>
</dbReference>
<proteinExistence type="predicted"/>
<feature type="transmembrane region" description="Helical" evidence="6">
    <location>
        <begin position="203"/>
        <end position="221"/>
    </location>
</feature>
<evidence type="ECO:0000313" key="7">
    <source>
        <dbReference type="EMBL" id="GID14899.1"/>
    </source>
</evidence>
<dbReference type="AlphaFoldDB" id="A0A8J3ND20"/>
<keyword evidence="2" id="KW-1003">Cell membrane</keyword>
<feature type="transmembrane region" description="Helical" evidence="6">
    <location>
        <begin position="409"/>
        <end position="433"/>
    </location>
</feature>
<accession>A0A8J3ND20</accession>
<comment type="caution">
    <text evidence="7">The sequence shown here is derived from an EMBL/GenBank/DDBJ whole genome shotgun (WGS) entry which is preliminary data.</text>
</comment>
<dbReference type="PANTHER" id="PTHR42770">
    <property type="entry name" value="AMINO ACID TRANSPORTER-RELATED"/>
    <property type="match status" value="1"/>
</dbReference>
<dbReference type="PIRSF" id="PIRSF006060">
    <property type="entry name" value="AA_transporter"/>
    <property type="match status" value="1"/>
</dbReference>
<feature type="transmembrane region" description="Helical" evidence="6">
    <location>
        <begin position="55"/>
        <end position="75"/>
    </location>
</feature>
<feature type="transmembrane region" description="Helical" evidence="6">
    <location>
        <begin position="241"/>
        <end position="262"/>
    </location>
</feature>
<feature type="transmembrane region" description="Helical" evidence="6">
    <location>
        <begin position="340"/>
        <end position="364"/>
    </location>
</feature>
<evidence type="ECO:0000256" key="4">
    <source>
        <dbReference type="ARBA" id="ARBA00022989"/>
    </source>
</evidence>
<reference evidence="7" key="1">
    <citation type="submission" date="2021-01" db="EMBL/GenBank/DDBJ databases">
        <title>Whole genome shotgun sequence of Actinocatenispora rupis NBRC 107355.</title>
        <authorList>
            <person name="Komaki H."/>
            <person name="Tamura T."/>
        </authorList>
    </citation>
    <scope>NUCLEOTIDE SEQUENCE</scope>
    <source>
        <strain evidence="7">NBRC 107355</strain>
    </source>
</reference>
<keyword evidence="8" id="KW-1185">Reference proteome</keyword>
<gene>
    <name evidence="7" type="ORF">Aru02nite_57880</name>
</gene>
<feature type="transmembrane region" description="Helical" evidence="6">
    <location>
        <begin position="135"/>
        <end position="154"/>
    </location>
</feature>
<evidence type="ECO:0000256" key="1">
    <source>
        <dbReference type="ARBA" id="ARBA00004651"/>
    </source>
</evidence>
<dbReference type="Proteomes" id="UP000612808">
    <property type="component" value="Unassembled WGS sequence"/>
</dbReference>
<feature type="transmembrane region" description="Helical" evidence="6">
    <location>
        <begin position="297"/>
        <end position="319"/>
    </location>
</feature>
<feature type="transmembrane region" description="Helical" evidence="6">
    <location>
        <begin position="96"/>
        <end position="115"/>
    </location>
</feature>
<sequence>MVMDDQSAVSRSLARNRLGWLLLGGLMLASAAPLTVVGGGVTTGWAVTGLLGIPAAYVLGAALLTLFAVGYTTMASRLPNAGAFYTLQTAGLGRPAGVAAGWVALASYCAMQIGLYGGLGVVGSDAMAQVLGVQVPWYAVAAAGWAVIAICGVLKVDFNGLVLLVLLVVEIAVVLVFDVVQLAHPHAGAVSAAAMNPSTLTSGGASGLVAVVIALTGFVGFEDAPNYAEEAKAGATTKAVFVSLAITAVLYSVSSFAMTVAAGPGNVIAGSTTYGTEFLFHLAGPYVPHILIDVGRLLFVTSLFAAGLAFHGTFNRYAFAMGRDRVLPARLSRTWGRTRSPAYASLTQSTIAALVLIAVAVSGADPQVVLFFDGTVWAGFGVLLLLTACCVAQLRYFARHGGATIWQRVICPSLAGLGLAVVVVVSATSFGTLMGVPDDSLQARLMLAAFAAIIAAAVFWALVRRRLAPDAYDLIGRTGDDVYLAATGRTGTAGRTGTPDPIVLGGEV</sequence>
<dbReference type="Gene3D" id="1.20.1740.10">
    <property type="entry name" value="Amino acid/polyamine transporter I"/>
    <property type="match status" value="1"/>
</dbReference>
<keyword evidence="5 6" id="KW-0472">Membrane</keyword>
<comment type="subcellular location">
    <subcellularLocation>
        <location evidence="1">Cell membrane</location>
        <topology evidence="1">Multi-pass membrane protein</topology>
    </subcellularLocation>
</comment>
<dbReference type="InterPro" id="IPR002293">
    <property type="entry name" value="AA/rel_permease1"/>
</dbReference>
<evidence type="ECO:0000313" key="8">
    <source>
        <dbReference type="Proteomes" id="UP000612808"/>
    </source>
</evidence>
<feature type="transmembrane region" description="Helical" evidence="6">
    <location>
        <begin position="376"/>
        <end position="397"/>
    </location>
</feature>
<dbReference type="GO" id="GO:0022857">
    <property type="term" value="F:transmembrane transporter activity"/>
    <property type="evidence" value="ECO:0007669"/>
    <property type="project" value="InterPro"/>
</dbReference>
<dbReference type="InterPro" id="IPR050367">
    <property type="entry name" value="APC_superfamily"/>
</dbReference>
<dbReference type="Pfam" id="PF13520">
    <property type="entry name" value="AA_permease_2"/>
    <property type="match status" value="1"/>
</dbReference>
<evidence type="ECO:0000256" key="6">
    <source>
        <dbReference type="SAM" id="Phobius"/>
    </source>
</evidence>
<feature type="transmembrane region" description="Helical" evidence="6">
    <location>
        <begin position="445"/>
        <end position="463"/>
    </location>
</feature>
<protein>
    <submittedName>
        <fullName evidence="7">Amino acid permease</fullName>
    </submittedName>
</protein>
<dbReference type="EMBL" id="BOMB01000034">
    <property type="protein sequence ID" value="GID14899.1"/>
    <property type="molecule type" value="Genomic_DNA"/>
</dbReference>
<evidence type="ECO:0000256" key="2">
    <source>
        <dbReference type="ARBA" id="ARBA00022475"/>
    </source>
</evidence>
<evidence type="ECO:0000256" key="5">
    <source>
        <dbReference type="ARBA" id="ARBA00023136"/>
    </source>
</evidence>
<keyword evidence="3 6" id="KW-0812">Transmembrane</keyword>
<keyword evidence="4 6" id="KW-1133">Transmembrane helix</keyword>
<dbReference type="GO" id="GO:0005886">
    <property type="term" value="C:plasma membrane"/>
    <property type="evidence" value="ECO:0007669"/>
    <property type="project" value="UniProtKB-SubCell"/>
</dbReference>
<feature type="transmembrane region" description="Helical" evidence="6">
    <location>
        <begin position="161"/>
        <end position="183"/>
    </location>
</feature>